<evidence type="ECO:0000259" key="11">
    <source>
        <dbReference type="SMART" id="SM01166"/>
    </source>
</evidence>
<dbReference type="InterPro" id="IPR036322">
    <property type="entry name" value="WD40_repeat_dom_sf"/>
</dbReference>
<dbReference type="PRINTS" id="PR00320">
    <property type="entry name" value="GPROTEINBRPT"/>
</dbReference>
<dbReference type="AlphaFoldDB" id="A0AAJ7L6I6"/>
<dbReference type="FunFam" id="2.130.10.10:FF:001013">
    <property type="entry name" value="Coronin"/>
    <property type="match status" value="1"/>
</dbReference>
<dbReference type="GeneID" id="100906309"/>
<feature type="domain" description="DUF1899" evidence="11">
    <location>
        <begin position="3"/>
        <end position="66"/>
    </location>
</feature>
<evidence type="ECO:0000256" key="9">
    <source>
        <dbReference type="RuleBase" id="RU280818"/>
    </source>
</evidence>
<keyword evidence="3" id="KW-0963">Cytoplasm</keyword>
<dbReference type="Proteomes" id="UP000694867">
    <property type="component" value="Unplaced"/>
</dbReference>
<evidence type="ECO:0000256" key="4">
    <source>
        <dbReference type="ARBA" id="ARBA00022574"/>
    </source>
</evidence>
<dbReference type="GO" id="GO:0003779">
    <property type="term" value="F:actin binding"/>
    <property type="evidence" value="ECO:0007669"/>
    <property type="project" value="UniProtKB-KW"/>
</dbReference>
<proteinExistence type="inferred from homology"/>
<evidence type="ECO:0000313" key="13">
    <source>
        <dbReference type="RefSeq" id="XP_018495343.1"/>
    </source>
</evidence>
<dbReference type="InterPro" id="IPR015943">
    <property type="entry name" value="WD40/YVTN_repeat-like_dom_sf"/>
</dbReference>
<evidence type="ECO:0000256" key="3">
    <source>
        <dbReference type="ARBA" id="ARBA00022490"/>
    </source>
</evidence>
<gene>
    <name evidence="13" type="primary">LOC100906309</name>
</gene>
<evidence type="ECO:0000256" key="8">
    <source>
        <dbReference type="PROSITE-ProRule" id="PRU00221"/>
    </source>
</evidence>
<organism evidence="12 13">
    <name type="scientific">Galendromus occidentalis</name>
    <name type="common">western predatory mite</name>
    <dbReference type="NCBI Taxonomy" id="34638"/>
    <lineage>
        <taxon>Eukaryota</taxon>
        <taxon>Metazoa</taxon>
        <taxon>Ecdysozoa</taxon>
        <taxon>Arthropoda</taxon>
        <taxon>Chelicerata</taxon>
        <taxon>Arachnida</taxon>
        <taxon>Acari</taxon>
        <taxon>Parasitiformes</taxon>
        <taxon>Mesostigmata</taxon>
        <taxon>Gamasina</taxon>
        <taxon>Phytoseioidea</taxon>
        <taxon>Phytoseiidae</taxon>
        <taxon>Typhlodrominae</taxon>
        <taxon>Galendromus</taxon>
    </lineage>
</organism>
<dbReference type="InterPro" id="IPR020472">
    <property type="entry name" value="WD40_PAC1"/>
</dbReference>
<dbReference type="InterPro" id="IPR001680">
    <property type="entry name" value="WD40_rpt"/>
</dbReference>
<dbReference type="PANTHER" id="PTHR10856">
    <property type="entry name" value="CORONIN"/>
    <property type="match status" value="1"/>
</dbReference>
<evidence type="ECO:0000256" key="7">
    <source>
        <dbReference type="ARBA" id="ARBA00024838"/>
    </source>
</evidence>
<keyword evidence="12" id="KW-1185">Reference proteome</keyword>
<dbReference type="InterPro" id="IPR015048">
    <property type="entry name" value="DUF1899"/>
</dbReference>
<dbReference type="Pfam" id="PF00400">
    <property type="entry name" value="WD40"/>
    <property type="match status" value="4"/>
</dbReference>
<sequence>MYRFKSSKYKNAAPKVPKKEGWVSDINVGAPQSFGNHIKCSAAFKVFNVDNRGGGCLGILPLNDAGKKTRGVPLLHAHAEFVTDFDFCGYDDSLLATCSHDAYVKIWKIPQALLTEAVQANAKETLKPSSGVCRLETVSWNPVVDCVLASSANNKLVLWDVSKAKEISTNSCHEELLQSVSWKADGTKLVSTGRDKTIRIWDPRVQDSCAYAQGHANNRDSRVVWLGNTDHVLSTGLGANREREVTLRDVRNLQNPLKVLAGDSSLGIYLPLYDIDTNMLFLVAKGDITVSFWEVDIAKEPFLYECSKYLADVQTKGACLVPKRALSVMEGEVNRIQILTKDCIVPISYHVPRKSYRDFHADIFPDTRAPVPANVAHEWLSGKNNTKVPLISLDPSKRTRDLIRFDHELGTGAATEWLTSDVGVAGADGNQRNFLRQQTVAVDKPSLAPKPAPRTKLVPAKSVDESSNNKFNNNEQHNNGRHHQALDNKVKRQPSKGGGFKVRVSKYRHLNGNLGTRETQISNLPPLCKTIPGESEGFRANATRVAIPLATSGGHLAILEVSKRGRLNAGVLPSLICGSNIMDFCWDPFDDSRIAIACDDGRIRVWSIPENGLTESLTKPDFELKGHKDKVTLLKFHPSAKDILASASQDQSILIWDLDQQTYVYELEGHTDQIFSMAWHPDGSLLATVSKDQRLRVFDPRRSAEPLLTGLGPSGTRGARVCWALGGTHLITTGFDKVSARQITLYDASSLTLIHTEGIDVSPAILIPFYDEDSSTLFLTGKGDATIFCFEVLADTPNFFPLSHFKCPGPHQSVSFLHKNACNVAQVEFATCFRLTTTTVEPLAFKVPRLRSEFFQDDLFPDTRVTWQPTMTSKQFTDLCGKVPARVSLRPVQMSQLSDAPEVVRPAPKFTPSAGENRGSNYFEVNESSNRLRQELLIASMKQRIQYDDDDELPQDRMQGADDNEWSE</sequence>
<feature type="repeat" description="WD" evidence="8">
    <location>
        <begin position="667"/>
        <end position="699"/>
    </location>
</feature>
<evidence type="ECO:0000256" key="10">
    <source>
        <dbReference type="SAM" id="MobiDB-lite"/>
    </source>
</evidence>
<evidence type="ECO:0000256" key="6">
    <source>
        <dbReference type="ARBA" id="ARBA00023203"/>
    </source>
</evidence>
<dbReference type="PROSITE" id="PS50294">
    <property type="entry name" value="WD_REPEATS_REGION"/>
    <property type="match status" value="3"/>
</dbReference>
<feature type="compositionally biased region" description="Low complexity" evidence="10">
    <location>
        <begin position="468"/>
        <end position="477"/>
    </location>
</feature>
<dbReference type="SMART" id="SM01167">
    <property type="entry name" value="DUF1900"/>
    <property type="match status" value="2"/>
</dbReference>
<feature type="domain" description="DUF1899" evidence="11">
    <location>
        <begin position="499"/>
        <end position="565"/>
    </location>
</feature>
<feature type="region of interest" description="Disordered" evidence="10">
    <location>
        <begin position="445"/>
        <end position="499"/>
    </location>
</feature>
<protein>
    <recommendedName>
        <fullName evidence="9">Coronin</fullName>
    </recommendedName>
</protein>
<dbReference type="CTD" id="31620"/>
<name>A0AAJ7L6I6_9ACAR</name>
<feature type="repeat" description="WD" evidence="8">
    <location>
        <begin position="624"/>
        <end position="666"/>
    </location>
</feature>
<evidence type="ECO:0000313" key="12">
    <source>
        <dbReference type="Proteomes" id="UP000694867"/>
    </source>
</evidence>
<keyword evidence="5 9" id="KW-0677">Repeat</keyword>
<accession>A0AAJ7L6I6</accession>
<reference evidence="13" key="1">
    <citation type="submission" date="2025-08" db="UniProtKB">
        <authorList>
            <consortium name="RefSeq"/>
        </authorList>
    </citation>
    <scope>IDENTIFICATION</scope>
</reference>
<dbReference type="KEGG" id="goe:100906309"/>
<dbReference type="GO" id="GO:0030036">
    <property type="term" value="P:actin cytoskeleton organization"/>
    <property type="evidence" value="ECO:0007669"/>
    <property type="project" value="UniProtKB-ARBA"/>
</dbReference>
<comment type="subcellular location">
    <subcellularLocation>
        <location evidence="1">Cytoplasm</location>
    </subcellularLocation>
</comment>
<dbReference type="FunFam" id="2.130.10.10:FF:000076">
    <property type="entry name" value="Coronin"/>
    <property type="match status" value="1"/>
</dbReference>
<dbReference type="PANTHER" id="PTHR10856:SF20">
    <property type="entry name" value="CORONIN-7"/>
    <property type="match status" value="1"/>
</dbReference>
<dbReference type="SMART" id="SM00320">
    <property type="entry name" value="WD40"/>
    <property type="match status" value="7"/>
</dbReference>
<evidence type="ECO:0000256" key="2">
    <source>
        <dbReference type="ARBA" id="ARBA00009482"/>
    </source>
</evidence>
<feature type="repeat" description="WD" evidence="8">
    <location>
        <begin position="75"/>
        <end position="109"/>
    </location>
</feature>
<dbReference type="SUPFAM" id="SSF50978">
    <property type="entry name" value="WD40 repeat-like"/>
    <property type="match status" value="2"/>
</dbReference>
<evidence type="ECO:0000256" key="1">
    <source>
        <dbReference type="ARBA" id="ARBA00004496"/>
    </source>
</evidence>
<evidence type="ECO:0000256" key="5">
    <source>
        <dbReference type="ARBA" id="ARBA00022737"/>
    </source>
</evidence>
<keyword evidence="6" id="KW-0009">Actin-binding</keyword>
<dbReference type="GO" id="GO:0005737">
    <property type="term" value="C:cytoplasm"/>
    <property type="evidence" value="ECO:0007669"/>
    <property type="project" value="UniProtKB-SubCell"/>
</dbReference>
<feature type="region of interest" description="Disordered" evidence="10">
    <location>
        <begin position="945"/>
        <end position="968"/>
    </location>
</feature>
<dbReference type="InterPro" id="IPR015505">
    <property type="entry name" value="Coronin"/>
</dbReference>
<dbReference type="InterPro" id="IPR019775">
    <property type="entry name" value="WD40_repeat_CS"/>
</dbReference>
<dbReference type="Pfam" id="PF16300">
    <property type="entry name" value="WD40_4"/>
    <property type="match status" value="2"/>
</dbReference>
<dbReference type="RefSeq" id="XP_018495343.1">
    <property type="nucleotide sequence ID" value="XM_018639827.1"/>
</dbReference>
<dbReference type="PROSITE" id="PS00678">
    <property type="entry name" value="WD_REPEATS_1"/>
    <property type="match status" value="1"/>
</dbReference>
<dbReference type="Pfam" id="PF08953">
    <property type="entry name" value="DUF1899"/>
    <property type="match status" value="2"/>
</dbReference>
<feature type="region of interest" description="Disordered" evidence="10">
    <location>
        <begin position="898"/>
        <end position="920"/>
    </location>
</feature>
<dbReference type="SMART" id="SM01166">
    <property type="entry name" value="DUF1899"/>
    <property type="match status" value="2"/>
</dbReference>
<dbReference type="PROSITE" id="PS50082">
    <property type="entry name" value="WD_REPEATS_2"/>
    <property type="match status" value="4"/>
</dbReference>
<keyword evidence="4 8" id="KW-0853">WD repeat</keyword>
<feature type="repeat" description="WD" evidence="8">
    <location>
        <begin position="170"/>
        <end position="202"/>
    </location>
</feature>
<comment type="function">
    <text evidence="7">F-actin regulator involved in anterograde Golgi to endosome transport: upon ubiquitination via 'Lys-33'-linked ubiquitin chains by the BCR(KLHL20) E3 ubiquitin ligase complex, interacts with EPS15 and localizes to the trans-Golgi network, where it promotes actin polymerization, thereby facilitating post-Golgi trafficking. May play a role in the maintenance of the Golgi apparatus morphology.</text>
</comment>
<comment type="similarity">
    <text evidence="2 9">Belongs to the WD repeat coronin family.</text>
</comment>
<dbReference type="Gene3D" id="2.130.10.10">
    <property type="entry name" value="YVTN repeat-like/Quinoprotein amine dehydrogenase"/>
    <property type="match status" value="2"/>
</dbReference>